<dbReference type="InterPro" id="IPR001031">
    <property type="entry name" value="Thioesterase"/>
</dbReference>
<reference evidence="4 5" key="1">
    <citation type="submission" date="2019-10" db="EMBL/GenBank/DDBJ databases">
        <title>Streptomyces smaragdinus sp. nov. and Streptomyces fabii sp. nov., isolated from the gut of fungus growing-termite Macrotermes natalensis.</title>
        <authorList>
            <person name="Schwitalla J."/>
            <person name="Benndorf R."/>
            <person name="Martin K."/>
            <person name="De Beer W."/>
            <person name="Kaster A.-K."/>
            <person name="Vollmers J."/>
            <person name="Poulsen M."/>
            <person name="Beemelmanns C."/>
        </authorList>
    </citation>
    <scope>NUCLEOTIDE SEQUENCE [LARGE SCALE GENOMIC DNA]</scope>
    <source>
        <strain evidence="4 5">RB5</strain>
    </source>
</reference>
<dbReference type="Gene3D" id="3.40.50.1820">
    <property type="entry name" value="alpha/beta hydrolase"/>
    <property type="match status" value="1"/>
</dbReference>
<dbReference type="InterPro" id="IPR020802">
    <property type="entry name" value="TesA-like"/>
</dbReference>
<comment type="caution">
    <text evidence="4">The sequence shown here is derived from an EMBL/GenBank/DDBJ whole genome shotgun (WGS) entry which is preliminary data.</text>
</comment>
<gene>
    <name evidence="4" type="primary">pikAV_1</name>
    <name evidence="4" type="ORF">SRB5_11120</name>
</gene>
<dbReference type="GO" id="GO:0008610">
    <property type="term" value="P:lipid biosynthetic process"/>
    <property type="evidence" value="ECO:0007669"/>
    <property type="project" value="TreeGrafter"/>
</dbReference>
<evidence type="ECO:0000313" key="5">
    <source>
        <dbReference type="Proteomes" id="UP000466345"/>
    </source>
</evidence>
<feature type="domain" description="Thioesterase TesA-like" evidence="3">
    <location>
        <begin position="25"/>
        <end position="246"/>
    </location>
</feature>
<dbReference type="Proteomes" id="UP000466345">
    <property type="component" value="Unassembled WGS sequence"/>
</dbReference>
<sequence length="258" mass="27838">MNRPAREFASIAQPESPAARLILFPHAGGSAVFFHPWKTVAHPEVDILAVRYPGRAERISDPCPQTIGELASQLADSCAALAADGLPLFLLGHSLGGFIAHEVARRLEHRGLRAAGLLLSACRAPRLATGHGLGDGPDEALVERMRELGGSDMRVFDDPELRELVLPALRADYRMLDRYQAPPPGGLRCPVRVYRGAGDDEVSAEQTAPWAEVTSGEFSDICFPGGHFYLSEHLADVTADVFRAVDRFRSTAVPGSGH</sequence>
<keyword evidence="5" id="KW-1185">Reference proteome</keyword>
<dbReference type="EC" id="3.1.2.-" evidence="4"/>
<proteinExistence type="inferred from homology"/>
<dbReference type="SMART" id="SM00824">
    <property type="entry name" value="PKS_TE"/>
    <property type="match status" value="1"/>
</dbReference>
<evidence type="ECO:0000313" key="4">
    <source>
        <dbReference type="EMBL" id="MQY10998.1"/>
    </source>
</evidence>
<dbReference type="SUPFAM" id="SSF53474">
    <property type="entry name" value="alpha/beta-Hydrolases"/>
    <property type="match status" value="1"/>
</dbReference>
<dbReference type="PANTHER" id="PTHR11487">
    <property type="entry name" value="THIOESTERASE"/>
    <property type="match status" value="1"/>
</dbReference>
<keyword evidence="2 4" id="KW-0378">Hydrolase</keyword>
<protein>
    <submittedName>
        <fullName evidence="4">Thioesterase PikA5</fullName>
        <ecNumber evidence="4">3.1.2.-</ecNumber>
    </submittedName>
</protein>
<evidence type="ECO:0000259" key="3">
    <source>
        <dbReference type="SMART" id="SM00824"/>
    </source>
</evidence>
<dbReference type="InterPro" id="IPR012223">
    <property type="entry name" value="TEII"/>
</dbReference>
<dbReference type="InterPro" id="IPR029058">
    <property type="entry name" value="AB_hydrolase_fold"/>
</dbReference>
<name>A0A7K0CC31_9ACTN</name>
<dbReference type="Pfam" id="PF00975">
    <property type="entry name" value="Thioesterase"/>
    <property type="match status" value="1"/>
</dbReference>
<dbReference type="PANTHER" id="PTHR11487:SF0">
    <property type="entry name" value="S-ACYL FATTY ACID SYNTHASE THIOESTERASE, MEDIUM CHAIN"/>
    <property type="match status" value="1"/>
</dbReference>
<accession>A0A7K0CC31</accession>
<organism evidence="4 5">
    <name type="scientific">Streptomyces smaragdinus</name>
    <dbReference type="NCBI Taxonomy" id="2585196"/>
    <lineage>
        <taxon>Bacteria</taxon>
        <taxon>Bacillati</taxon>
        <taxon>Actinomycetota</taxon>
        <taxon>Actinomycetes</taxon>
        <taxon>Kitasatosporales</taxon>
        <taxon>Streptomycetaceae</taxon>
        <taxon>Streptomyces</taxon>
    </lineage>
</organism>
<evidence type="ECO:0000256" key="2">
    <source>
        <dbReference type="ARBA" id="ARBA00022801"/>
    </source>
</evidence>
<dbReference type="RefSeq" id="WP_194292841.1">
    <property type="nucleotide sequence ID" value="NZ_WEGJ01000002.1"/>
</dbReference>
<dbReference type="EMBL" id="WEGJ01000002">
    <property type="protein sequence ID" value="MQY10998.1"/>
    <property type="molecule type" value="Genomic_DNA"/>
</dbReference>
<dbReference type="GO" id="GO:0016787">
    <property type="term" value="F:hydrolase activity"/>
    <property type="evidence" value="ECO:0007669"/>
    <property type="project" value="UniProtKB-KW"/>
</dbReference>
<evidence type="ECO:0000256" key="1">
    <source>
        <dbReference type="ARBA" id="ARBA00007169"/>
    </source>
</evidence>
<dbReference type="AlphaFoldDB" id="A0A7K0CC31"/>
<comment type="similarity">
    <text evidence="1">Belongs to the thioesterase family.</text>
</comment>